<dbReference type="AlphaFoldDB" id="A0A7C4EWI8"/>
<gene>
    <name evidence="6" type="ORF">ENV54_03850</name>
</gene>
<reference evidence="6" key="1">
    <citation type="journal article" date="2020" name="mSystems">
        <title>Genome- and Community-Level Interaction Insights into Carbon Utilization and Element Cycling Functions of Hydrothermarchaeota in Hydrothermal Sediment.</title>
        <authorList>
            <person name="Zhou Z."/>
            <person name="Liu Y."/>
            <person name="Xu W."/>
            <person name="Pan J."/>
            <person name="Luo Z.H."/>
            <person name="Li M."/>
        </authorList>
    </citation>
    <scope>NUCLEOTIDE SEQUENCE [LARGE SCALE GENOMIC DNA]</scope>
    <source>
        <strain evidence="6">SpSt-769</strain>
    </source>
</reference>
<keyword evidence="3" id="KW-0411">Iron-sulfur</keyword>
<feature type="region of interest" description="Disordered" evidence="4">
    <location>
        <begin position="405"/>
        <end position="426"/>
    </location>
</feature>
<evidence type="ECO:0000256" key="4">
    <source>
        <dbReference type="SAM" id="MobiDB-lite"/>
    </source>
</evidence>
<accession>A0A7C4EWI8</accession>
<dbReference type="SUPFAM" id="SSF53822">
    <property type="entry name" value="Periplasmic binding protein-like I"/>
    <property type="match status" value="1"/>
</dbReference>
<feature type="domain" description="Leucine-binding protein" evidence="5">
    <location>
        <begin position="44"/>
        <end position="377"/>
    </location>
</feature>
<evidence type="ECO:0000256" key="3">
    <source>
        <dbReference type="ARBA" id="ARBA00023014"/>
    </source>
</evidence>
<organism evidence="6">
    <name type="scientific">Desulfomonile tiedjei</name>
    <dbReference type="NCBI Taxonomy" id="2358"/>
    <lineage>
        <taxon>Bacteria</taxon>
        <taxon>Pseudomonadati</taxon>
        <taxon>Thermodesulfobacteriota</taxon>
        <taxon>Desulfomonilia</taxon>
        <taxon>Desulfomonilales</taxon>
        <taxon>Desulfomonilaceae</taxon>
        <taxon>Desulfomonile</taxon>
    </lineage>
</organism>
<dbReference type="InterPro" id="IPR028082">
    <property type="entry name" value="Peripla_BP_I"/>
</dbReference>
<evidence type="ECO:0000313" key="6">
    <source>
        <dbReference type="EMBL" id="HGH60415.1"/>
    </source>
</evidence>
<protein>
    <recommendedName>
        <fullName evidence="5">Leucine-binding protein domain-containing protein</fullName>
    </recommendedName>
</protein>
<keyword evidence="3" id="KW-0408">Iron</keyword>
<comment type="caution">
    <text evidence="6">The sequence shown here is derived from an EMBL/GenBank/DDBJ whole genome shotgun (WGS) entry which is preliminary data.</text>
</comment>
<dbReference type="PANTHER" id="PTHR30483:SF6">
    <property type="entry name" value="PERIPLASMIC BINDING PROTEIN OF ABC TRANSPORTER FOR NATURAL AMINO ACIDS"/>
    <property type="match status" value="1"/>
</dbReference>
<name>A0A7C4EWI8_9BACT</name>
<dbReference type="Pfam" id="PF13458">
    <property type="entry name" value="Peripla_BP_6"/>
    <property type="match status" value="1"/>
</dbReference>
<dbReference type="EMBL" id="DTGT01000119">
    <property type="protein sequence ID" value="HGH60415.1"/>
    <property type="molecule type" value="Genomic_DNA"/>
</dbReference>
<comment type="similarity">
    <text evidence="1">Belongs to the leucine-binding protein family.</text>
</comment>
<sequence>MIGHDPKSQGPHFISRRAFVLGIGASLLLGSTGFPKFARAQNRPIKVGIILPEQGPFSQDSKSLVAGFECCLKEKGPSGIQVIRRDPGSKDEKTLEILAQMLVVDKVDFVISPMSLDGAEKTVHGVSDSSAVLFVTNPSVKLVAGELCQSRSFRVRPNTYQRSSPLAPWAIQNLGRLAFITGPRDKEGNETADFFAYSFDRSGGTFGDRVMVPVGSDNFRSVLDAIEKTKNDVIFAGFGKKDALGFFKAIESRKHRPWLKRIVGPDSLVSYPAGAAALGKAADGVKTLGCVKNPSDFAQRIRKTVGVDVPDIERAAEGYDIASIVHLSVKGVSWDSQTPALPLIEYIENLSVEGPRGVITFDKNHEPVVDMAIREWSVSTHGLQPKTVQDIKGVRSLDFGCGKVGFPQRPSGETKEEGPLWEDLEE</sequence>
<keyword evidence="3" id="KW-0479">Metal-binding</keyword>
<dbReference type="InterPro" id="IPR028081">
    <property type="entry name" value="Leu-bd"/>
</dbReference>
<dbReference type="PANTHER" id="PTHR30483">
    <property type="entry name" value="LEUCINE-SPECIFIC-BINDING PROTEIN"/>
    <property type="match status" value="1"/>
</dbReference>
<dbReference type="InterPro" id="IPR006311">
    <property type="entry name" value="TAT_signal"/>
</dbReference>
<dbReference type="Gene3D" id="3.40.50.2300">
    <property type="match status" value="2"/>
</dbReference>
<evidence type="ECO:0000259" key="5">
    <source>
        <dbReference type="Pfam" id="PF13458"/>
    </source>
</evidence>
<dbReference type="InterPro" id="IPR051010">
    <property type="entry name" value="BCAA_transport"/>
</dbReference>
<dbReference type="GO" id="GO:0051536">
    <property type="term" value="F:iron-sulfur cluster binding"/>
    <property type="evidence" value="ECO:0007669"/>
    <property type="project" value="UniProtKB-KW"/>
</dbReference>
<evidence type="ECO:0000256" key="1">
    <source>
        <dbReference type="ARBA" id="ARBA00010062"/>
    </source>
</evidence>
<keyword evidence="2" id="KW-0732">Signal</keyword>
<proteinExistence type="inferred from homology"/>
<evidence type="ECO:0000256" key="2">
    <source>
        <dbReference type="ARBA" id="ARBA00022729"/>
    </source>
</evidence>
<dbReference type="PROSITE" id="PS51318">
    <property type="entry name" value="TAT"/>
    <property type="match status" value="1"/>
</dbReference>